<protein>
    <submittedName>
        <fullName evidence="1">Uncharacterized protein</fullName>
    </submittedName>
</protein>
<dbReference type="EMBL" id="MT144241">
    <property type="protein sequence ID" value="QJA51161.1"/>
    <property type="molecule type" value="Genomic_DNA"/>
</dbReference>
<dbReference type="EMBL" id="MT144895">
    <property type="protein sequence ID" value="QJI01061.1"/>
    <property type="molecule type" value="Genomic_DNA"/>
</dbReference>
<accession>A0A6H1ZUS1</accession>
<dbReference type="AlphaFoldDB" id="A0A6H1ZUS1"/>
<reference evidence="1" key="1">
    <citation type="submission" date="2020-03" db="EMBL/GenBank/DDBJ databases">
        <title>The deep terrestrial virosphere.</title>
        <authorList>
            <person name="Holmfeldt K."/>
            <person name="Nilsson E."/>
            <person name="Simone D."/>
            <person name="Lopez-Fernandez M."/>
            <person name="Wu X."/>
            <person name="de Brujin I."/>
            <person name="Lundin D."/>
            <person name="Andersson A."/>
            <person name="Bertilsson S."/>
            <person name="Dopson M."/>
        </authorList>
    </citation>
    <scope>NUCLEOTIDE SEQUENCE</scope>
    <source>
        <strain evidence="1">TM448A01999</strain>
        <strain evidence="2">TM448B02268</strain>
    </source>
</reference>
<gene>
    <name evidence="1" type="ORF">TM448A01999_0009</name>
    <name evidence="2" type="ORF">TM448B02268_0007</name>
</gene>
<organism evidence="1">
    <name type="scientific">viral metagenome</name>
    <dbReference type="NCBI Taxonomy" id="1070528"/>
    <lineage>
        <taxon>unclassified sequences</taxon>
        <taxon>metagenomes</taxon>
        <taxon>organismal metagenomes</taxon>
    </lineage>
</organism>
<proteinExistence type="predicted"/>
<name>A0A6H1ZUS1_9ZZZZ</name>
<sequence length="134" mass="14708">MFYDFAFTIPAGTPEIAPHEQTVNLVSGVIHHVSIEFPAGCRGSVFAAIYHGAHQIWPTNIDEAFNAEDFTIVIDEAEHLPAGPNLLRVIGWSPDACYPHTLTVRFGILEPEAVTPFAGIGTMLKKFMRFVGVK</sequence>
<evidence type="ECO:0000313" key="2">
    <source>
        <dbReference type="EMBL" id="QJI01061.1"/>
    </source>
</evidence>
<evidence type="ECO:0000313" key="1">
    <source>
        <dbReference type="EMBL" id="QJA51161.1"/>
    </source>
</evidence>